<proteinExistence type="predicted"/>
<comment type="caution">
    <text evidence="1">The sequence shown here is derived from an EMBL/GenBank/DDBJ whole genome shotgun (WGS) entry which is preliminary data.</text>
</comment>
<accession>A0ABQ5CGF3</accession>
<keyword evidence="2" id="KW-1185">Reference proteome</keyword>
<reference evidence="1" key="1">
    <citation type="journal article" date="2022" name="Int. J. Mol. Sci.">
        <title>Draft Genome of Tanacetum Coccineum: Genomic Comparison of Closely Related Tanacetum-Family Plants.</title>
        <authorList>
            <person name="Yamashiro T."/>
            <person name="Shiraishi A."/>
            <person name="Nakayama K."/>
            <person name="Satake H."/>
        </authorList>
    </citation>
    <scope>NUCLEOTIDE SEQUENCE</scope>
</reference>
<evidence type="ECO:0000313" key="2">
    <source>
        <dbReference type="Proteomes" id="UP001151760"/>
    </source>
</evidence>
<dbReference type="Proteomes" id="UP001151760">
    <property type="component" value="Unassembled WGS sequence"/>
</dbReference>
<sequence>MEGGENINRSLTDELYVLGDVFHLIMDIDHLHLLESTSFNTLYMLVFSISERCTAWIDSSIEFRTLRSISLGLDVPMELSDICHFVARQLVLHWEDDAIIISVGRDGIQINDWCFQMWTSIFVRFYQHIDDTDSKELILLRLKNDFPDLFGDEIGLSQ</sequence>
<evidence type="ECO:0000313" key="1">
    <source>
        <dbReference type="EMBL" id="GJT25612.1"/>
    </source>
</evidence>
<name>A0ABQ5CGF3_9ASTR</name>
<dbReference type="EMBL" id="BQNB010014226">
    <property type="protein sequence ID" value="GJT25612.1"/>
    <property type="molecule type" value="Genomic_DNA"/>
</dbReference>
<reference evidence="1" key="2">
    <citation type="submission" date="2022-01" db="EMBL/GenBank/DDBJ databases">
        <authorList>
            <person name="Yamashiro T."/>
            <person name="Shiraishi A."/>
            <person name="Satake H."/>
            <person name="Nakayama K."/>
        </authorList>
    </citation>
    <scope>NUCLEOTIDE SEQUENCE</scope>
</reference>
<protein>
    <submittedName>
        <fullName evidence="1">Uncharacterized protein</fullName>
    </submittedName>
</protein>
<gene>
    <name evidence="1" type="ORF">Tco_0895549</name>
</gene>
<organism evidence="1 2">
    <name type="scientific">Tanacetum coccineum</name>
    <dbReference type="NCBI Taxonomy" id="301880"/>
    <lineage>
        <taxon>Eukaryota</taxon>
        <taxon>Viridiplantae</taxon>
        <taxon>Streptophyta</taxon>
        <taxon>Embryophyta</taxon>
        <taxon>Tracheophyta</taxon>
        <taxon>Spermatophyta</taxon>
        <taxon>Magnoliopsida</taxon>
        <taxon>eudicotyledons</taxon>
        <taxon>Gunneridae</taxon>
        <taxon>Pentapetalae</taxon>
        <taxon>asterids</taxon>
        <taxon>campanulids</taxon>
        <taxon>Asterales</taxon>
        <taxon>Asteraceae</taxon>
        <taxon>Asteroideae</taxon>
        <taxon>Anthemideae</taxon>
        <taxon>Anthemidinae</taxon>
        <taxon>Tanacetum</taxon>
    </lineage>
</organism>